<name>A0A1H2XH43_9FIRM</name>
<organism evidence="4 5">
    <name type="scientific">Tepidimicrobium xylanilyticum</name>
    <dbReference type="NCBI Taxonomy" id="1123352"/>
    <lineage>
        <taxon>Bacteria</taxon>
        <taxon>Bacillati</taxon>
        <taxon>Bacillota</taxon>
        <taxon>Tissierellia</taxon>
        <taxon>Tissierellales</taxon>
        <taxon>Tepidimicrobiaceae</taxon>
        <taxon>Tepidimicrobium</taxon>
    </lineage>
</organism>
<dbReference type="PROSITE" id="PS51186">
    <property type="entry name" value="GNAT"/>
    <property type="match status" value="1"/>
</dbReference>
<dbReference type="CDD" id="cd04301">
    <property type="entry name" value="NAT_SF"/>
    <property type="match status" value="1"/>
</dbReference>
<dbReference type="OrthoDB" id="948250at2"/>
<protein>
    <submittedName>
        <fullName evidence="4">Protein N-acetyltransferase, RimJ/RimL family</fullName>
    </submittedName>
</protein>
<proteinExistence type="predicted"/>
<gene>
    <name evidence="4" type="ORF">SAMN05660923_01440</name>
</gene>
<sequence length="167" mass="19433">MAYEVRRAVKDDAKALANIIVESWRSAYSKIIPEDEIIRFLDKDRRQKQFEKFIEDGEIVLIGIHDGVPCGLVFANKGNDEQLEDCGSIYSMYLLKEYWGKGLATQLMDSVIKILKDEGCKQVSLWVYEANVRARRFYEKCGFGFDGTKKYSHFSNKPVELRYKRQI</sequence>
<keyword evidence="5" id="KW-1185">Reference proteome</keyword>
<evidence type="ECO:0000313" key="4">
    <source>
        <dbReference type="EMBL" id="SDW92213.1"/>
    </source>
</evidence>
<keyword evidence="2" id="KW-0012">Acyltransferase</keyword>
<dbReference type="Proteomes" id="UP000198828">
    <property type="component" value="Unassembled WGS sequence"/>
</dbReference>
<dbReference type="SUPFAM" id="SSF55729">
    <property type="entry name" value="Acyl-CoA N-acyltransferases (Nat)"/>
    <property type="match status" value="1"/>
</dbReference>
<keyword evidence="1 4" id="KW-0808">Transferase</keyword>
<dbReference type="Pfam" id="PF00583">
    <property type="entry name" value="Acetyltransf_1"/>
    <property type="match status" value="1"/>
</dbReference>
<dbReference type="InterPro" id="IPR016181">
    <property type="entry name" value="Acyl_CoA_acyltransferase"/>
</dbReference>
<dbReference type="RefSeq" id="WP_159428644.1">
    <property type="nucleotide sequence ID" value="NZ_FNNG01000005.1"/>
</dbReference>
<dbReference type="AlphaFoldDB" id="A0A1H2XH43"/>
<evidence type="ECO:0000259" key="3">
    <source>
        <dbReference type="PROSITE" id="PS51186"/>
    </source>
</evidence>
<dbReference type="Gene3D" id="3.40.630.30">
    <property type="match status" value="1"/>
</dbReference>
<evidence type="ECO:0000256" key="1">
    <source>
        <dbReference type="ARBA" id="ARBA00022679"/>
    </source>
</evidence>
<evidence type="ECO:0000313" key="5">
    <source>
        <dbReference type="Proteomes" id="UP000198828"/>
    </source>
</evidence>
<dbReference type="PANTHER" id="PTHR43420">
    <property type="entry name" value="ACETYLTRANSFERASE"/>
    <property type="match status" value="1"/>
</dbReference>
<feature type="domain" description="N-acetyltransferase" evidence="3">
    <location>
        <begin position="3"/>
        <end position="166"/>
    </location>
</feature>
<evidence type="ECO:0000256" key="2">
    <source>
        <dbReference type="ARBA" id="ARBA00023315"/>
    </source>
</evidence>
<reference evidence="4 5" key="1">
    <citation type="submission" date="2016-10" db="EMBL/GenBank/DDBJ databases">
        <authorList>
            <person name="de Groot N.N."/>
        </authorList>
    </citation>
    <scope>NUCLEOTIDE SEQUENCE [LARGE SCALE GENOMIC DNA]</scope>
    <source>
        <strain evidence="4 5">DSM 23310</strain>
    </source>
</reference>
<dbReference type="InterPro" id="IPR050680">
    <property type="entry name" value="YpeA/RimI_acetyltransf"/>
</dbReference>
<dbReference type="EMBL" id="FNNG01000005">
    <property type="protein sequence ID" value="SDW92213.1"/>
    <property type="molecule type" value="Genomic_DNA"/>
</dbReference>
<dbReference type="GO" id="GO:0016747">
    <property type="term" value="F:acyltransferase activity, transferring groups other than amino-acyl groups"/>
    <property type="evidence" value="ECO:0007669"/>
    <property type="project" value="InterPro"/>
</dbReference>
<accession>A0A1H2XH43</accession>
<dbReference type="InterPro" id="IPR000182">
    <property type="entry name" value="GNAT_dom"/>
</dbReference>